<reference evidence="7 8" key="1">
    <citation type="submission" date="2019-06" db="EMBL/GenBank/DDBJ databases">
        <title>Sequencing the genomes of 1000 actinobacteria strains.</title>
        <authorList>
            <person name="Klenk H.-P."/>
        </authorList>
    </citation>
    <scope>NUCLEOTIDE SEQUENCE [LARGE SCALE GENOMIC DNA]</scope>
    <source>
        <strain evidence="7 8">DSM 18031</strain>
    </source>
</reference>
<dbReference type="AlphaFoldDB" id="A0A543HYE8"/>
<dbReference type="GO" id="GO:0016020">
    <property type="term" value="C:membrane"/>
    <property type="evidence" value="ECO:0007669"/>
    <property type="project" value="UniProtKB-SubCell"/>
</dbReference>
<feature type="transmembrane region" description="Helical" evidence="5">
    <location>
        <begin position="98"/>
        <end position="114"/>
    </location>
</feature>
<dbReference type="RefSeq" id="WP_170206068.1">
    <property type="nucleotide sequence ID" value="NZ_BAAAYS010000025.1"/>
</dbReference>
<evidence type="ECO:0000256" key="4">
    <source>
        <dbReference type="ARBA" id="ARBA00023136"/>
    </source>
</evidence>
<keyword evidence="4 5" id="KW-0472">Membrane</keyword>
<keyword evidence="2 5" id="KW-0812">Transmembrane</keyword>
<accession>A0A543HYE8</accession>
<name>A0A543HYE8_9MICO</name>
<comment type="subcellular location">
    <subcellularLocation>
        <location evidence="1">Membrane</location>
        <topology evidence="1">Multi-pass membrane protein</topology>
    </subcellularLocation>
</comment>
<protein>
    <submittedName>
        <fullName evidence="7">Uncharacterized membrane protein YgaE (UPF0421/DUF939 family)</fullName>
    </submittedName>
</protein>
<evidence type="ECO:0000313" key="7">
    <source>
        <dbReference type="EMBL" id="TQM63361.1"/>
    </source>
</evidence>
<evidence type="ECO:0000256" key="1">
    <source>
        <dbReference type="ARBA" id="ARBA00004141"/>
    </source>
</evidence>
<proteinExistence type="predicted"/>
<gene>
    <name evidence="7" type="ORF">FB466_1622</name>
</gene>
<feature type="transmembrane region" description="Helical" evidence="5">
    <location>
        <begin position="71"/>
        <end position="92"/>
    </location>
</feature>
<dbReference type="Proteomes" id="UP000318331">
    <property type="component" value="Unassembled WGS sequence"/>
</dbReference>
<evidence type="ECO:0000256" key="5">
    <source>
        <dbReference type="SAM" id="Phobius"/>
    </source>
</evidence>
<dbReference type="EMBL" id="VFPN01000002">
    <property type="protein sequence ID" value="TQM63361.1"/>
    <property type="molecule type" value="Genomic_DNA"/>
</dbReference>
<dbReference type="InterPro" id="IPR049453">
    <property type="entry name" value="Memb_transporter_dom"/>
</dbReference>
<evidence type="ECO:0000313" key="8">
    <source>
        <dbReference type="Proteomes" id="UP000318331"/>
    </source>
</evidence>
<sequence>MRWTQRLRRRVDVRAGAGRVLHSAPAIAQITVAAIISYLIAHHLLGHKNPVVALVVTISSLGLQRDARPRLLAETALGMVMGIALSELGLILWGQGTLQLACVLVVVFVAGRFFSPSNSFAVVAAIQASMVQVLPLPDGGPFTRSLDGLVAGLVALLFTAFIPRDPRRGPRRAAKKLFNEWNAALSALAAGLNLGDHHSAERALTRLRATQPLLDDWAESLESAEALARISPFAHRHRDDLFDLAEMLRYMDLATRSLRVIARRAMYKLQDDVPRPRLGQLIVSLSSGVSLLGGSVVDREFRMTARESLEQVVPRLDPQRSGVQDSLGDVGIVLSLRPLTVDLLCAAGVTPEDARTLLPPLD</sequence>
<evidence type="ECO:0000259" key="6">
    <source>
        <dbReference type="Pfam" id="PF13515"/>
    </source>
</evidence>
<keyword evidence="3 5" id="KW-1133">Transmembrane helix</keyword>
<comment type="caution">
    <text evidence="7">The sequence shown here is derived from an EMBL/GenBank/DDBJ whole genome shotgun (WGS) entry which is preliminary data.</text>
</comment>
<organism evidence="7 8">
    <name type="scientific">Klugiella xanthotipulae</name>
    <dbReference type="NCBI Taxonomy" id="244735"/>
    <lineage>
        <taxon>Bacteria</taxon>
        <taxon>Bacillati</taxon>
        <taxon>Actinomycetota</taxon>
        <taxon>Actinomycetes</taxon>
        <taxon>Micrococcales</taxon>
        <taxon>Microbacteriaceae</taxon>
        <taxon>Klugiella</taxon>
    </lineage>
</organism>
<evidence type="ECO:0000256" key="3">
    <source>
        <dbReference type="ARBA" id="ARBA00022989"/>
    </source>
</evidence>
<dbReference type="Pfam" id="PF13515">
    <property type="entry name" value="FUSC_2"/>
    <property type="match status" value="1"/>
</dbReference>
<evidence type="ECO:0000256" key="2">
    <source>
        <dbReference type="ARBA" id="ARBA00022692"/>
    </source>
</evidence>
<keyword evidence="8" id="KW-1185">Reference proteome</keyword>
<feature type="transmembrane region" description="Helical" evidence="5">
    <location>
        <begin position="20"/>
        <end position="41"/>
    </location>
</feature>
<feature type="transmembrane region" description="Helical" evidence="5">
    <location>
        <begin position="142"/>
        <end position="162"/>
    </location>
</feature>
<feature type="domain" description="Integral membrane bound transporter" evidence="6">
    <location>
        <begin position="38"/>
        <end position="158"/>
    </location>
</feature>